<evidence type="ECO:0000313" key="6">
    <source>
        <dbReference type="EMBL" id="VDM62932.1"/>
    </source>
</evidence>
<feature type="domain" description="E3 UFM1-protein ligase-like C-terminal" evidence="5">
    <location>
        <begin position="172"/>
        <end position="255"/>
    </location>
</feature>
<evidence type="ECO:0000256" key="1">
    <source>
        <dbReference type="ARBA" id="ARBA00003950"/>
    </source>
</evidence>
<accession>A0A158PLH4</accession>
<evidence type="ECO:0000313" key="8">
    <source>
        <dbReference type="WBParaSite" id="ACOC_0001134601-mRNA-1"/>
    </source>
</evidence>
<dbReference type="GO" id="GO:1990592">
    <property type="term" value="P:protein K69-linked ufmylation"/>
    <property type="evidence" value="ECO:0007669"/>
    <property type="project" value="TreeGrafter"/>
</dbReference>
<dbReference type="GO" id="GO:0005789">
    <property type="term" value="C:endoplasmic reticulum membrane"/>
    <property type="evidence" value="ECO:0007669"/>
    <property type="project" value="TreeGrafter"/>
</dbReference>
<dbReference type="Pfam" id="PF09743">
    <property type="entry name" value="E3_UFM1_ligase"/>
    <property type="match status" value="1"/>
</dbReference>
<dbReference type="InterPro" id="IPR018611">
    <property type="entry name" value="Ufl1"/>
</dbReference>
<reference evidence="6 7" key="2">
    <citation type="submission" date="2018-11" db="EMBL/GenBank/DDBJ databases">
        <authorList>
            <consortium name="Pathogen Informatics"/>
        </authorList>
    </citation>
    <scope>NUCLEOTIDE SEQUENCE [LARGE SCALE GENOMIC DNA]</scope>
    <source>
        <strain evidence="6 7">Costa Rica</strain>
    </source>
</reference>
<proteinExistence type="predicted"/>
<dbReference type="PANTHER" id="PTHR31057:SF0">
    <property type="entry name" value="E3 UFM1-PROTEIN LIGASE 1"/>
    <property type="match status" value="1"/>
</dbReference>
<dbReference type="WBParaSite" id="ACOC_0001134601-mRNA-1">
    <property type="protein sequence ID" value="ACOC_0001134601-mRNA-1"/>
    <property type="gene ID" value="ACOC_0001134601"/>
</dbReference>
<dbReference type="GO" id="GO:0034976">
    <property type="term" value="P:response to endoplasmic reticulum stress"/>
    <property type="evidence" value="ECO:0007669"/>
    <property type="project" value="TreeGrafter"/>
</dbReference>
<dbReference type="OrthoDB" id="10258297at2759"/>
<dbReference type="Proteomes" id="UP000267027">
    <property type="component" value="Unassembled WGS sequence"/>
</dbReference>
<evidence type="ECO:0000256" key="3">
    <source>
        <dbReference type="ARBA" id="ARBA00030452"/>
    </source>
</evidence>
<dbReference type="AlphaFoldDB" id="A0A158PLH4"/>
<feature type="domain" description="E3 UFM1-protein ligase 1-like N-terminal" evidence="4">
    <location>
        <begin position="7"/>
        <end position="111"/>
    </location>
</feature>
<name>A0A158PLH4_ANGCS</name>
<dbReference type="GO" id="GO:0061666">
    <property type="term" value="F:UFM1 ligase activity"/>
    <property type="evidence" value="ECO:0007669"/>
    <property type="project" value="InterPro"/>
</dbReference>
<dbReference type="InterPro" id="IPR056761">
    <property type="entry name" value="Ufl1-like_C"/>
</dbReference>
<comment type="function">
    <text evidence="1">E3 UFM1-protein ligase that mediates ufmylation of target proteins.</text>
</comment>
<dbReference type="PANTHER" id="PTHR31057">
    <property type="entry name" value="E3 UFM1-PROTEIN LIGASE 1"/>
    <property type="match status" value="1"/>
</dbReference>
<evidence type="ECO:0000259" key="4">
    <source>
        <dbReference type="Pfam" id="PF09743"/>
    </source>
</evidence>
<dbReference type="GO" id="GO:0032434">
    <property type="term" value="P:regulation of proteasomal ubiquitin-dependent protein catabolic process"/>
    <property type="evidence" value="ECO:0007669"/>
    <property type="project" value="TreeGrafter"/>
</dbReference>
<organism evidence="8">
    <name type="scientific">Angiostrongylus costaricensis</name>
    <name type="common">Nematode worm</name>
    <dbReference type="NCBI Taxonomy" id="334426"/>
    <lineage>
        <taxon>Eukaryota</taxon>
        <taxon>Metazoa</taxon>
        <taxon>Ecdysozoa</taxon>
        <taxon>Nematoda</taxon>
        <taxon>Chromadorea</taxon>
        <taxon>Rhabditida</taxon>
        <taxon>Rhabditina</taxon>
        <taxon>Rhabditomorpha</taxon>
        <taxon>Strongyloidea</taxon>
        <taxon>Metastrongylidae</taxon>
        <taxon>Angiostrongylus</taxon>
    </lineage>
</organism>
<dbReference type="InterPro" id="IPR056579">
    <property type="entry name" value="Ufl1_N"/>
</dbReference>
<gene>
    <name evidence="6" type="ORF">ACOC_LOCUS11347</name>
</gene>
<sequence length="270" mass="29450">MAATWEDIRRLVTDLQRVQLTQSAKKLSEANCVEVVSKLIQRSMIDVVFTRDGHSYITRSHLATEALGGRAPLTDIAATLNVDLDHVEHVALKLVSENVGLTISGGELFSEPLPINVIQARVGLPLGQFWPTFDGLVAAGENDADWVDSRKGAGKRKGARGSGGKANKAETLNTYVSELKEQVLSESEPAAKLLSCVLFLLAKHEKPVAASGRFVAQLVSELEGFVDQPTFDLLVSCQRLVVQCLKYKDDEEAKAMLISDIEKLKQKVIV</sequence>
<dbReference type="STRING" id="334426.A0A158PLH4"/>
<dbReference type="Pfam" id="PF25041">
    <property type="entry name" value="UFL1_C"/>
    <property type="match status" value="1"/>
</dbReference>
<keyword evidence="7" id="KW-1185">Reference proteome</keyword>
<reference evidence="8" key="1">
    <citation type="submission" date="2016-04" db="UniProtKB">
        <authorList>
            <consortium name="WormBaseParasite"/>
        </authorList>
    </citation>
    <scope>IDENTIFICATION</scope>
</reference>
<evidence type="ECO:0000313" key="7">
    <source>
        <dbReference type="Proteomes" id="UP000267027"/>
    </source>
</evidence>
<protein>
    <recommendedName>
        <fullName evidence="2">E3 UFM1-protein ligase 1 homolog</fullName>
    </recommendedName>
    <alternativeName>
        <fullName evidence="3">E3 UFM1-protein transferase 1 homolog</fullName>
    </alternativeName>
</protein>
<evidence type="ECO:0000256" key="2">
    <source>
        <dbReference type="ARBA" id="ARBA00014160"/>
    </source>
</evidence>
<dbReference type="EMBL" id="UYYA01004672">
    <property type="protein sequence ID" value="VDM62932.1"/>
    <property type="molecule type" value="Genomic_DNA"/>
</dbReference>
<evidence type="ECO:0000259" key="5">
    <source>
        <dbReference type="Pfam" id="PF25041"/>
    </source>
</evidence>